<gene>
    <name evidence="1" type="ORF">FHS21_000853</name>
</gene>
<protein>
    <submittedName>
        <fullName evidence="1">Uncharacterized protein</fullName>
    </submittedName>
</protein>
<sequence>MANLGCQGSSHLDGSTDMAYIPSKMEYPDGRTSIVCAQR</sequence>
<dbReference type="Proteomes" id="UP000554520">
    <property type="component" value="Unassembled WGS sequence"/>
</dbReference>
<dbReference type="EMBL" id="JACHXN010000002">
    <property type="protein sequence ID" value="MBB3144457.1"/>
    <property type="molecule type" value="Genomic_DNA"/>
</dbReference>
<keyword evidence="2" id="KW-1185">Reference proteome</keyword>
<evidence type="ECO:0000313" key="1">
    <source>
        <dbReference type="EMBL" id="MBB3144457.1"/>
    </source>
</evidence>
<organism evidence="1 2">
    <name type="scientific">Phyllobacterium trifolii</name>
    <dbReference type="NCBI Taxonomy" id="300193"/>
    <lineage>
        <taxon>Bacteria</taxon>
        <taxon>Pseudomonadati</taxon>
        <taxon>Pseudomonadota</taxon>
        <taxon>Alphaproteobacteria</taxon>
        <taxon>Hyphomicrobiales</taxon>
        <taxon>Phyllobacteriaceae</taxon>
        <taxon>Phyllobacterium</taxon>
    </lineage>
</organism>
<proteinExistence type="predicted"/>
<comment type="caution">
    <text evidence="1">The sequence shown here is derived from an EMBL/GenBank/DDBJ whole genome shotgun (WGS) entry which is preliminary data.</text>
</comment>
<dbReference type="AlphaFoldDB" id="A0A839U1Y1"/>
<name>A0A839U1Y1_9HYPH</name>
<reference evidence="1 2" key="1">
    <citation type="submission" date="2020-08" db="EMBL/GenBank/DDBJ databases">
        <title>Genomic Encyclopedia of Type Strains, Phase III (KMG-III): the genomes of soil and plant-associated and newly described type strains.</title>
        <authorList>
            <person name="Whitman W."/>
        </authorList>
    </citation>
    <scope>NUCLEOTIDE SEQUENCE [LARGE SCALE GENOMIC DNA]</scope>
    <source>
        <strain evidence="1 2">CECT 7015</strain>
    </source>
</reference>
<accession>A0A839U1Y1</accession>
<evidence type="ECO:0000313" key="2">
    <source>
        <dbReference type="Proteomes" id="UP000554520"/>
    </source>
</evidence>